<sequence length="241" mass="26523">MTPQVREKIEKEGFEICIAKTSFKANTKALAGNDGEGIAKDAAAWLEYLESKQQEAARNGTPKPDASISSSTFELKAKPGQNEEHVIDELHRVEVLSPKDPVPEIKTEPRIKSESRTDAVEAKPDMIQPEQGQMLLNLLPPLDRHLMLPRGSNPSSPASNDKVVKRSLVLRPIRVKEAGKQFSHKEVALDAPGTIVKVVAEKLPKGPSAVTPVEIEKEPETEGIEKHDKEVVQASEEEHKN</sequence>
<reference evidence="2" key="1">
    <citation type="journal article" date="2022" name="Mol. Ecol. Resour.">
        <title>The genomes of chicory, endive, great burdock and yacon provide insights into Asteraceae palaeo-polyploidization history and plant inulin production.</title>
        <authorList>
            <person name="Fan W."/>
            <person name="Wang S."/>
            <person name="Wang H."/>
            <person name="Wang A."/>
            <person name="Jiang F."/>
            <person name="Liu H."/>
            <person name="Zhao H."/>
            <person name="Xu D."/>
            <person name="Zhang Y."/>
        </authorList>
    </citation>
    <scope>NUCLEOTIDE SEQUENCE [LARGE SCALE GENOMIC DNA]</scope>
    <source>
        <strain evidence="2">cv. Yunnan</strain>
    </source>
</reference>
<organism evidence="1 2">
    <name type="scientific">Smallanthus sonchifolius</name>
    <dbReference type="NCBI Taxonomy" id="185202"/>
    <lineage>
        <taxon>Eukaryota</taxon>
        <taxon>Viridiplantae</taxon>
        <taxon>Streptophyta</taxon>
        <taxon>Embryophyta</taxon>
        <taxon>Tracheophyta</taxon>
        <taxon>Spermatophyta</taxon>
        <taxon>Magnoliopsida</taxon>
        <taxon>eudicotyledons</taxon>
        <taxon>Gunneridae</taxon>
        <taxon>Pentapetalae</taxon>
        <taxon>asterids</taxon>
        <taxon>campanulids</taxon>
        <taxon>Asterales</taxon>
        <taxon>Asteraceae</taxon>
        <taxon>Asteroideae</taxon>
        <taxon>Heliantheae alliance</taxon>
        <taxon>Millerieae</taxon>
        <taxon>Smallanthus</taxon>
    </lineage>
</organism>
<proteinExistence type="predicted"/>
<name>A0ACB9I2N9_9ASTR</name>
<reference evidence="1 2" key="2">
    <citation type="journal article" date="2022" name="Mol. Ecol. Resour.">
        <title>The genomes of chicory, endive, great burdock and yacon provide insights into Asteraceae paleo-polyploidization history and plant inulin production.</title>
        <authorList>
            <person name="Fan W."/>
            <person name="Wang S."/>
            <person name="Wang H."/>
            <person name="Wang A."/>
            <person name="Jiang F."/>
            <person name="Liu H."/>
            <person name="Zhao H."/>
            <person name="Xu D."/>
            <person name="Zhang Y."/>
        </authorList>
    </citation>
    <scope>NUCLEOTIDE SEQUENCE [LARGE SCALE GENOMIC DNA]</scope>
    <source>
        <strain evidence="2">cv. Yunnan</strain>
        <tissue evidence="1">Leaves</tissue>
    </source>
</reference>
<keyword evidence="2" id="KW-1185">Reference proteome</keyword>
<evidence type="ECO:0000313" key="1">
    <source>
        <dbReference type="EMBL" id="KAI3801843.1"/>
    </source>
</evidence>
<evidence type="ECO:0000313" key="2">
    <source>
        <dbReference type="Proteomes" id="UP001056120"/>
    </source>
</evidence>
<gene>
    <name evidence="1" type="ORF">L1987_29960</name>
</gene>
<protein>
    <submittedName>
        <fullName evidence="1">Uncharacterized protein</fullName>
    </submittedName>
</protein>
<accession>A0ACB9I2N9</accession>
<comment type="caution">
    <text evidence="1">The sequence shown here is derived from an EMBL/GenBank/DDBJ whole genome shotgun (WGS) entry which is preliminary data.</text>
</comment>
<dbReference type="EMBL" id="CM042027">
    <property type="protein sequence ID" value="KAI3801843.1"/>
    <property type="molecule type" value="Genomic_DNA"/>
</dbReference>
<dbReference type="Proteomes" id="UP001056120">
    <property type="component" value="Linkage Group LG10"/>
</dbReference>